<gene>
    <name evidence="2" type="ORF">D8674_000112</name>
</gene>
<feature type="region of interest" description="Disordered" evidence="1">
    <location>
        <begin position="32"/>
        <end position="62"/>
    </location>
</feature>
<reference evidence="3" key="2">
    <citation type="submission" date="2019-10" db="EMBL/GenBank/DDBJ databases">
        <title>A de novo genome assembly of a pear dwarfing rootstock.</title>
        <authorList>
            <person name="Wang F."/>
            <person name="Wang J."/>
            <person name="Li S."/>
            <person name="Zhang Y."/>
            <person name="Fang M."/>
            <person name="Ma L."/>
            <person name="Zhao Y."/>
            <person name="Jiang S."/>
        </authorList>
    </citation>
    <scope>NUCLEOTIDE SEQUENCE [LARGE SCALE GENOMIC DNA]</scope>
</reference>
<dbReference type="OrthoDB" id="1744547at2759"/>
<sequence length="305" mass="34275">MNPLVLVYDSRHSQPVRAHILEFDDDFEQILRRKRKQPEPNPPNSNSESEFEEEEEEEQDMAVDNQTIKELSASGFMQSMNEKDEKDILETFRNVHVNISLLDAIKQIPKCAKFLKRLCTTRKRIGEKEVVHASENVSAMLRRKLLPKCKDPGELKNDGVIIPLADQSNAYPKGILEDVLVQIFPHTLAKSGWKRVNSANKTSGCLKLPSVDLLPTMVQRDQSWSGFTPGMMGYKTQVVASAIAFFYGLTLPHMVANQGGSWLDFVERSESFKVVVVASKNSTGVGRNRHQKMGCCGSQLGRELG</sequence>
<protein>
    <submittedName>
        <fullName evidence="2">Uncharacterized protein</fullName>
    </submittedName>
</protein>
<dbReference type="EMBL" id="SMOL01000768">
    <property type="protein sequence ID" value="KAB2597192.1"/>
    <property type="molecule type" value="Genomic_DNA"/>
</dbReference>
<evidence type="ECO:0000313" key="2">
    <source>
        <dbReference type="EMBL" id="KAB2597192.1"/>
    </source>
</evidence>
<proteinExistence type="predicted"/>
<accession>A0A5N5F7N5</accession>
<dbReference type="AlphaFoldDB" id="A0A5N5F7N5"/>
<reference evidence="2 3" key="3">
    <citation type="submission" date="2019-11" db="EMBL/GenBank/DDBJ databases">
        <title>A de novo genome assembly of a pear dwarfing rootstock.</title>
        <authorList>
            <person name="Wang F."/>
            <person name="Wang J."/>
            <person name="Li S."/>
            <person name="Zhang Y."/>
            <person name="Fang M."/>
            <person name="Ma L."/>
            <person name="Zhao Y."/>
            <person name="Jiang S."/>
        </authorList>
    </citation>
    <scope>NUCLEOTIDE SEQUENCE [LARGE SCALE GENOMIC DNA]</scope>
    <source>
        <strain evidence="2">S2</strain>
        <tissue evidence="2">Leaf</tissue>
    </source>
</reference>
<name>A0A5N5F7N5_9ROSA</name>
<keyword evidence="3" id="KW-1185">Reference proteome</keyword>
<dbReference type="Proteomes" id="UP000327157">
    <property type="component" value="Chromosome 1"/>
</dbReference>
<evidence type="ECO:0000256" key="1">
    <source>
        <dbReference type="SAM" id="MobiDB-lite"/>
    </source>
</evidence>
<organism evidence="2 3">
    <name type="scientific">Pyrus ussuriensis x Pyrus communis</name>
    <dbReference type="NCBI Taxonomy" id="2448454"/>
    <lineage>
        <taxon>Eukaryota</taxon>
        <taxon>Viridiplantae</taxon>
        <taxon>Streptophyta</taxon>
        <taxon>Embryophyta</taxon>
        <taxon>Tracheophyta</taxon>
        <taxon>Spermatophyta</taxon>
        <taxon>Magnoliopsida</taxon>
        <taxon>eudicotyledons</taxon>
        <taxon>Gunneridae</taxon>
        <taxon>Pentapetalae</taxon>
        <taxon>rosids</taxon>
        <taxon>fabids</taxon>
        <taxon>Rosales</taxon>
        <taxon>Rosaceae</taxon>
        <taxon>Amygdaloideae</taxon>
        <taxon>Maleae</taxon>
        <taxon>Pyrus</taxon>
    </lineage>
</organism>
<evidence type="ECO:0000313" key="3">
    <source>
        <dbReference type="Proteomes" id="UP000327157"/>
    </source>
</evidence>
<feature type="compositionally biased region" description="Acidic residues" evidence="1">
    <location>
        <begin position="49"/>
        <end position="61"/>
    </location>
</feature>
<comment type="caution">
    <text evidence="2">The sequence shown here is derived from an EMBL/GenBank/DDBJ whole genome shotgun (WGS) entry which is preliminary data.</text>
</comment>
<reference evidence="2 3" key="1">
    <citation type="submission" date="2019-09" db="EMBL/GenBank/DDBJ databases">
        <authorList>
            <person name="Ou C."/>
        </authorList>
    </citation>
    <scope>NUCLEOTIDE SEQUENCE [LARGE SCALE GENOMIC DNA]</scope>
    <source>
        <strain evidence="2">S2</strain>
        <tissue evidence="2">Leaf</tissue>
    </source>
</reference>